<gene>
    <name evidence="1" type="ORF">ALNOE001_08420</name>
</gene>
<protein>
    <recommendedName>
        <fullName evidence="3">HTH tetR-type domain-containing protein</fullName>
    </recommendedName>
</protein>
<name>A0A366MD91_9EURY</name>
<sequence length="46" mass="5210">MIDDKKVMKKSSQATKKRIMDVSVSLFLEKGLDNVSLSEIKKKQAI</sequence>
<evidence type="ECO:0008006" key="3">
    <source>
        <dbReference type="Google" id="ProtNLM"/>
    </source>
</evidence>
<dbReference type="InterPro" id="IPR009057">
    <property type="entry name" value="Homeodomain-like_sf"/>
</dbReference>
<dbReference type="Proteomes" id="UP000253099">
    <property type="component" value="Unassembled WGS sequence"/>
</dbReference>
<accession>A0A366MD91</accession>
<evidence type="ECO:0000313" key="2">
    <source>
        <dbReference type="Proteomes" id="UP000253099"/>
    </source>
</evidence>
<dbReference type="SUPFAM" id="SSF46689">
    <property type="entry name" value="Homeodomain-like"/>
    <property type="match status" value="1"/>
</dbReference>
<evidence type="ECO:0000313" key="1">
    <source>
        <dbReference type="EMBL" id="RBQ23564.1"/>
    </source>
</evidence>
<proteinExistence type="predicted"/>
<comment type="caution">
    <text evidence="1">The sequence shown here is derived from an EMBL/GenBank/DDBJ whole genome shotgun (WGS) entry which is preliminary data.</text>
</comment>
<keyword evidence="2" id="KW-1185">Reference proteome</keyword>
<dbReference type="Gene3D" id="1.10.10.60">
    <property type="entry name" value="Homeodomain-like"/>
    <property type="match status" value="1"/>
</dbReference>
<reference evidence="1 2" key="1">
    <citation type="submission" date="2018-06" db="EMBL/GenBank/DDBJ databases">
        <title>Genomic insight into two independent archaeal endosymbiosis events.</title>
        <authorList>
            <person name="Lind A.E."/>
            <person name="Lewis W.H."/>
            <person name="Spang A."/>
            <person name="Guy L."/>
            <person name="Embley M.T."/>
            <person name="Ettema T.J.G."/>
        </authorList>
    </citation>
    <scope>NUCLEOTIDE SEQUENCE [LARGE SCALE GENOMIC DNA]</scope>
    <source>
        <strain evidence="1">NOE</strain>
    </source>
</reference>
<organism evidence="1 2">
    <name type="scientific">Candidatus Methanobinarius endosymbioticus</name>
    <dbReference type="NCBI Taxonomy" id="2006182"/>
    <lineage>
        <taxon>Archaea</taxon>
        <taxon>Methanobacteriati</taxon>
        <taxon>Methanobacteriota</taxon>
        <taxon>Methanomada group</taxon>
        <taxon>Methanobacteria</taxon>
        <taxon>Methanobacteriales</taxon>
        <taxon>Methanobacteriaceae</taxon>
        <taxon>Candidatus Methanobinarius</taxon>
    </lineage>
</organism>
<dbReference type="AlphaFoldDB" id="A0A366MD91"/>
<dbReference type="EMBL" id="NIZT01000023">
    <property type="protein sequence ID" value="RBQ23564.1"/>
    <property type="molecule type" value="Genomic_DNA"/>
</dbReference>